<evidence type="ECO:0000313" key="2">
    <source>
        <dbReference type="EMBL" id="SEP06170.1"/>
    </source>
</evidence>
<sequence>MSWPDTPEGASPEGRTGVLLVGTRGGDGPGEVLLRIRGGTETYRAYSEVPLPKGATVLVVEERPHRAVDVVAWTDPFPHS</sequence>
<dbReference type="InterPro" id="IPR012340">
    <property type="entry name" value="NA-bd_OB-fold"/>
</dbReference>
<evidence type="ECO:0000256" key="1">
    <source>
        <dbReference type="SAM" id="MobiDB-lite"/>
    </source>
</evidence>
<protein>
    <submittedName>
        <fullName evidence="2">Uncharacterized protein</fullName>
    </submittedName>
</protein>
<feature type="region of interest" description="Disordered" evidence="1">
    <location>
        <begin position="1"/>
        <end position="24"/>
    </location>
</feature>
<evidence type="ECO:0000313" key="3">
    <source>
        <dbReference type="Proteomes" id="UP000198582"/>
    </source>
</evidence>
<dbReference type="AlphaFoldDB" id="A0A1H8USI8"/>
<name>A0A1H8USI8_9PSEU</name>
<dbReference type="EMBL" id="FOEF01000003">
    <property type="protein sequence ID" value="SEP06170.1"/>
    <property type="molecule type" value="Genomic_DNA"/>
</dbReference>
<gene>
    <name evidence="2" type="ORF">SAMN04489732_103441</name>
</gene>
<keyword evidence="3" id="KW-1185">Reference proteome</keyword>
<dbReference type="RefSeq" id="WP_091615735.1">
    <property type="nucleotide sequence ID" value="NZ_FOEF01000003.1"/>
</dbReference>
<proteinExistence type="predicted"/>
<dbReference type="OrthoDB" id="4559810at2"/>
<organism evidence="2 3">
    <name type="scientific">Amycolatopsis saalfeldensis</name>
    <dbReference type="NCBI Taxonomy" id="394193"/>
    <lineage>
        <taxon>Bacteria</taxon>
        <taxon>Bacillati</taxon>
        <taxon>Actinomycetota</taxon>
        <taxon>Actinomycetes</taxon>
        <taxon>Pseudonocardiales</taxon>
        <taxon>Pseudonocardiaceae</taxon>
        <taxon>Amycolatopsis</taxon>
    </lineage>
</organism>
<dbReference type="Proteomes" id="UP000198582">
    <property type="component" value="Unassembled WGS sequence"/>
</dbReference>
<reference evidence="2 3" key="1">
    <citation type="submission" date="2016-10" db="EMBL/GenBank/DDBJ databases">
        <authorList>
            <person name="de Groot N.N."/>
        </authorList>
    </citation>
    <scope>NUCLEOTIDE SEQUENCE [LARGE SCALE GENOMIC DNA]</scope>
    <source>
        <strain evidence="2 3">DSM 44993</strain>
    </source>
</reference>
<dbReference type="STRING" id="394193.SAMN04489732_103441"/>
<dbReference type="Gene3D" id="2.40.50.140">
    <property type="entry name" value="Nucleic acid-binding proteins"/>
    <property type="match status" value="1"/>
</dbReference>
<accession>A0A1H8USI8</accession>